<dbReference type="PROSITE" id="PS51084">
    <property type="entry name" value="HIT_2"/>
    <property type="match status" value="1"/>
</dbReference>
<dbReference type="Pfam" id="PF16278">
    <property type="entry name" value="zf-C2HE"/>
    <property type="match status" value="1"/>
</dbReference>
<sequence>MENSEEKETIELKSRSDLNKRLLTAMLDPEQVIFSNSLFVVLEDKYPKSEWHFLVVPWKDIPTIREVTLDDLELLKMMDMFGREIAYENIGNNSFWMGYHVEPTMYRLHLHVLSTDFCGIGMNSIRHWNSFTTPFFVESERVIQDLEKYGRIDLPSTLQCKNFLATPLKCYKCSHMPKNVNALNKHLLVHKNNC</sequence>
<reference evidence="10" key="1">
    <citation type="submission" date="2022-01" db="EMBL/GenBank/DDBJ databases">
        <authorList>
            <person name="King R."/>
        </authorList>
    </citation>
    <scope>NUCLEOTIDE SEQUENCE</scope>
</reference>
<gene>
    <name evidence="10" type="ORF">NEZAVI_LOCUS7419</name>
</gene>
<evidence type="ECO:0000256" key="7">
    <source>
        <dbReference type="ARBA" id="ARBA00023242"/>
    </source>
</evidence>
<dbReference type="AlphaFoldDB" id="A0A9P0MP75"/>
<dbReference type="Pfam" id="PF11969">
    <property type="entry name" value="DcpS_C"/>
    <property type="match status" value="1"/>
</dbReference>
<organism evidence="10 11">
    <name type="scientific">Nezara viridula</name>
    <name type="common">Southern green stink bug</name>
    <name type="synonym">Cimex viridulus</name>
    <dbReference type="NCBI Taxonomy" id="85310"/>
    <lineage>
        <taxon>Eukaryota</taxon>
        <taxon>Metazoa</taxon>
        <taxon>Ecdysozoa</taxon>
        <taxon>Arthropoda</taxon>
        <taxon>Hexapoda</taxon>
        <taxon>Insecta</taxon>
        <taxon>Pterygota</taxon>
        <taxon>Neoptera</taxon>
        <taxon>Paraneoptera</taxon>
        <taxon>Hemiptera</taxon>
        <taxon>Heteroptera</taxon>
        <taxon>Panheteroptera</taxon>
        <taxon>Pentatomomorpha</taxon>
        <taxon>Pentatomoidea</taxon>
        <taxon>Pentatomidae</taxon>
        <taxon>Pentatominae</taxon>
        <taxon>Nezara</taxon>
    </lineage>
</organism>
<evidence type="ECO:0000259" key="9">
    <source>
        <dbReference type="PROSITE" id="PS51084"/>
    </source>
</evidence>
<name>A0A9P0MP75_NEZVI</name>
<keyword evidence="2" id="KW-0479">Metal-binding</keyword>
<dbReference type="PANTHER" id="PTHR12486">
    <property type="entry name" value="APRATAXIN-RELATED"/>
    <property type="match status" value="1"/>
</dbReference>
<dbReference type="GO" id="GO:0030983">
    <property type="term" value="F:mismatched DNA binding"/>
    <property type="evidence" value="ECO:0007669"/>
    <property type="project" value="TreeGrafter"/>
</dbReference>
<dbReference type="InterPro" id="IPR032566">
    <property type="entry name" value="Znf-C2HE"/>
</dbReference>
<proteinExistence type="predicted"/>
<evidence type="ECO:0000256" key="5">
    <source>
        <dbReference type="ARBA" id="ARBA00023125"/>
    </source>
</evidence>
<dbReference type="GO" id="GO:1990165">
    <property type="term" value="F:single-strand break-containing DNA binding"/>
    <property type="evidence" value="ECO:0007669"/>
    <property type="project" value="TreeGrafter"/>
</dbReference>
<evidence type="ECO:0000256" key="8">
    <source>
        <dbReference type="PROSITE-ProRule" id="PRU00464"/>
    </source>
</evidence>
<dbReference type="FunFam" id="3.30.428.10:FF:000004">
    <property type="entry name" value="aprataxin isoform X2"/>
    <property type="match status" value="1"/>
</dbReference>
<keyword evidence="4" id="KW-0862">Zinc</keyword>
<dbReference type="SUPFAM" id="SSF54197">
    <property type="entry name" value="HIT-like"/>
    <property type="match status" value="1"/>
</dbReference>
<evidence type="ECO:0000256" key="3">
    <source>
        <dbReference type="ARBA" id="ARBA00022763"/>
    </source>
</evidence>
<dbReference type="Proteomes" id="UP001152798">
    <property type="component" value="Chromosome 4"/>
</dbReference>
<comment type="caution">
    <text evidence="8">Lacks conserved residue(s) required for the propagation of feature annotation.</text>
</comment>
<dbReference type="GO" id="GO:0000012">
    <property type="term" value="P:single strand break repair"/>
    <property type="evidence" value="ECO:0007669"/>
    <property type="project" value="TreeGrafter"/>
</dbReference>
<dbReference type="PANTHER" id="PTHR12486:SF4">
    <property type="entry name" value="APRATAXIN"/>
    <property type="match status" value="1"/>
</dbReference>
<feature type="domain" description="HIT" evidence="9">
    <location>
        <begin position="19"/>
        <end position="122"/>
    </location>
</feature>
<dbReference type="InterPro" id="IPR036265">
    <property type="entry name" value="HIT-like_sf"/>
</dbReference>
<keyword evidence="5" id="KW-0238">DNA-binding</keyword>
<accession>A0A9P0MP75</accession>
<dbReference type="GO" id="GO:0033699">
    <property type="term" value="F:DNA 5'-adenosine monophosphate hydrolase activity"/>
    <property type="evidence" value="ECO:0007669"/>
    <property type="project" value="TreeGrafter"/>
</dbReference>
<keyword evidence="7" id="KW-0539">Nucleus</keyword>
<dbReference type="GO" id="GO:0003725">
    <property type="term" value="F:double-stranded RNA binding"/>
    <property type="evidence" value="ECO:0007669"/>
    <property type="project" value="TreeGrafter"/>
</dbReference>
<evidence type="ECO:0000256" key="6">
    <source>
        <dbReference type="ARBA" id="ARBA00023204"/>
    </source>
</evidence>
<dbReference type="Gene3D" id="3.30.428.10">
    <property type="entry name" value="HIT-like"/>
    <property type="match status" value="1"/>
</dbReference>
<keyword evidence="3" id="KW-0227">DNA damage</keyword>
<evidence type="ECO:0000256" key="4">
    <source>
        <dbReference type="ARBA" id="ARBA00022833"/>
    </source>
</evidence>
<evidence type="ECO:0000313" key="11">
    <source>
        <dbReference type="Proteomes" id="UP001152798"/>
    </source>
</evidence>
<dbReference type="InterPro" id="IPR011146">
    <property type="entry name" value="HIT-like"/>
</dbReference>
<comment type="subcellular location">
    <subcellularLocation>
        <location evidence="1">Nucleus</location>
    </subcellularLocation>
</comment>
<dbReference type="GO" id="GO:0003697">
    <property type="term" value="F:single-stranded DNA binding"/>
    <property type="evidence" value="ECO:0007669"/>
    <property type="project" value="TreeGrafter"/>
</dbReference>
<evidence type="ECO:0000256" key="2">
    <source>
        <dbReference type="ARBA" id="ARBA00022723"/>
    </source>
</evidence>
<dbReference type="EMBL" id="OV725080">
    <property type="protein sequence ID" value="CAH1397632.1"/>
    <property type="molecule type" value="Genomic_DNA"/>
</dbReference>
<protein>
    <recommendedName>
        <fullName evidence="9">HIT domain-containing protein</fullName>
    </recommendedName>
</protein>
<keyword evidence="11" id="KW-1185">Reference proteome</keyword>
<dbReference type="OrthoDB" id="3512845at2759"/>
<keyword evidence="6" id="KW-0234">DNA repair</keyword>
<dbReference type="GO" id="GO:0046872">
    <property type="term" value="F:metal ion binding"/>
    <property type="evidence" value="ECO:0007669"/>
    <property type="project" value="UniProtKB-KW"/>
</dbReference>
<evidence type="ECO:0000313" key="10">
    <source>
        <dbReference type="EMBL" id="CAH1397632.1"/>
    </source>
</evidence>
<dbReference type="GO" id="GO:0005634">
    <property type="term" value="C:nucleus"/>
    <property type="evidence" value="ECO:0007669"/>
    <property type="project" value="UniProtKB-SubCell"/>
</dbReference>
<evidence type="ECO:0000256" key="1">
    <source>
        <dbReference type="ARBA" id="ARBA00004123"/>
    </source>
</evidence>